<dbReference type="OrthoDB" id="4735804at2"/>
<protein>
    <recommendedName>
        <fullName evidence="1">CDGP domain-containing protein</fullName>
    </recommendedName>
</protein>
<name>A0A0M2JWZ7_9MYCO</name>
<dbReference type="STRING" id="1807.MOBUDSM44075_00024"/>
<keyword evidence="3" id="KW-1185">Reference proteome</keyword>
<accession>A0A0M2JWZ7</accession>
<feature type="domain" description="CDGP" evidence="1">
    <location>
        <begin position="12"/>
        <end position="79"/>
    </location>
</feature>
<organism evidence="2 3">
    <name type="scientific">Mycolicibacterium obuense</name>
    <dbReference type="NCBI Taxonomy" id="1807"/>
    <lineage>
        <taxon>Bacteria</taxon>
        <taxon>Bacillati</taxon>
        <taxon>Actinomycetota</taxon>
        <taxon>Actinomycetes</taxon>
        <taxon>Mycobacteriales</taxon>
        <taxon>Mycobacteriaceae</taxon>
        <taxon>Mycolicibacterium</taxon>
    </lineage>
</organism>
<dbReference type="InterPro" id="IPR056271">
    <property type="entry name" value="CDGP_dom"/>
</dbReference>
<proteinExistence type="predicted"/>
<dbReference type="PATRIC" id="fig|1807.13.peg.5720"/>
<dbReference type="AlphaFoldDB" id="A0A0M2JWZ7"/>
<dbReference type="Pfam" id="PF24238">
    <property type="entry name" value="CDGP"/>
    <property type="match status" value="1"/>
</dbReference>
<dbReference type="EMBL" id="LAUZ02000120">
    <property type="protein sequence ID" value="KKE99140.1"/>
    <property type="molecule type" value="Genomic_DNA"/>
</dbReference>
<evidence type="ECO:0000259" key="1">
    <source>
        <dbReference type="Pfam" id="PF24238"/>
    </source>
</evidence>
<evidence type="ECO:0000313" key="2">
    <source>
        <dbReference type="EMBL" id="KKE99140.1"/>
    </source>
</evidence>
<dbReference type="Proteomes" id="UP000034150">
    <property type="component" value="Unassembled WGS sequence"/>
</dbReference>
<gene>
    <name evidence="2" type="ORF">WN67_25605</name>
</gene>
<sequence>MGVMTSAPASAGCVYGGGYISKCDDPVQPDGSWQRCVGIASVVPSGFGTHLIPVRQCAVMGPGRPGGDPAFNDPPVHIEG</sequence>
<dbReference type="RefSeq" id="WP_046365893.1">
    <property type="nucleotide sequence ID" value="NZ_CALTXN010000002.1"/>
</dbReference>
<reference evidence="2 3" key="1">
    <citation type="journal article" date="2015" name="Genome Announc.">
        <title>Draft Genome Sequence of Mycobacterium obuense Strain UC1, Isolated from Patient Sputum.</title>
        <authorList>
            <person name="Greninger A.L."/>
            <person name="Cunningham G."/>
            <person name="Hsu E.D."/>
            <person name="Yu J.M."/>
            <person name="Chiu C.Y."/>
            <person name="Miller S."/>
        </authorList>
    </citation>
    <scope>NUCLEOTIDE SEQUENCE [LARGE SCALE GENOMIC DNA]</scope>
    <source>
        <strain evidence="2 3">UC1</strain>
    </source>
</reference>
<comment type="caution">
    <text evidence="2">The sequence shown here is derived from an EMBL/GenBank/DDBJ whole genome shotgun (WGS) entry which is preliminary data.</text>
</comment>
<evidence type="ECO:0000313" key="3">
    <source>
        <dbReference type="Proteomes" id="UP000034150"/>
    </source>
</evidence>